<dbReference type="InterPro" id="IPR050328">
    <property type="entry name" value="Dev_Immune_Receptor"/>
</dbReference>
<feature type="chain" id="PRO_5043714387" evidence="3">
    <location>
        <begin position="21"/>
        <end position="440"/>
    </location>
</feature>
<proteinExistence type="predicted"/>
<dbReference type="PROSITE" id="PS51450">
    <property type="entry name" value="LRR"/>
    <property type="match status" value="3"/>
</dbReference>
<accession>A0A8J1U7K7</accession>
<feature type="transmembrane region" description="Helical" evidence="2">
    <location>
        <begin position="363"/>
        <end position="388"/>
    </location>
</feature>
<dbReference type="AlphaFoldDB" id="A0A8J1U7K7"/>
<dbReference type="GO" id="GO:0005615">
    <property type="term" value="C:extracellular space"/>
    <property type="evidence" value="ECO:0007669"/>
    <property type="project" value="TreeGrafter"/>
</dbReference>
<dbReference type="InterPro" id="IPR032675">
    <property type="entry name" value="LRR_dom_sf"/>
</dbReference>
<dbReference type="Proteomes" id="UP000749559">
    <property type="component" value="Unassembled WGS sequence"/>
</dbReference>
<evidence type="ECO:0000256" key="1">
    <source>
        <dbReference type="SAM" id="MobiDB-lite"/>
    </source>
</evidence>
<evidence type="ECO:0000313" key="4">
    <source>
        <dbReference type="EMBL" id="CAH1794413.1"/>
    </source>
</evidence>
<dbReference type="SMART" id="SM00082">
    <property type="entry name" value="LRRCT"/>
    <property type="match status" value="1"/>
</dbReference>
<dbReference type="InterPro" id="IPR001611">
    <property type="entry name" value="Leu-rich_rpt"/>
</dbReference>
<dbReference type="InterPro" id="IPR003591">
    <property type="entry name" value="Leu-rich_rpt_typical-subtyp"/>
</dbReference>
<evidence type="ECO:0000256" key="3">
    <source>
        <dbReference type="SAM" id="SignalP"/>
    </source>
</evidence>
<name>A0A8J1U7K7_OWEFU</name>
<organism evidence="4 5">
    <name type="scientific">Owenia fusiformis</name>
    <name type="common">Polychaete worm</name>
    <dbReference type="NCBI Taxonomy" id="6347"/>
    <lineage>
        <taxon>Eukaryota</taxon>
        <taxon>Metazoa</taxon>
        <taxon>Spiralia</taxon>
        <taxon>Lophotrochozoa</taxon>
        <taxon>Annelida</taxon>
        <taxon>Polychaeta</taxon>
        <taxon>Sedentaria</taxon>
        <taxon>Canalipalpata</taxon>
        <taxon>Sabellida</taxon>
        <taxon>Oweniida</taxon>
        <taxon>Oweniidae</taxon>
        <taxon>Owenia</taxon>
    </lineage>
</organism>
<gene>
    <name evidence="4" type="ORF">OFUS_LOCUS19112</name>
</gene>
<keyword evidence="5" id="KW-1185">Reference proteome</keyword>
<dbReference type="InterPro" id="IPR000483">
    <property type="entry name" value="Cys-rich_flank_reg_C"/>
</dbReference>
<dbReference type="SMART" id="SM00369">
    <property type="entry name" value="LRR_TYP"/>
    <property type="match status" value="7"/>
</dbReference>
<comment type="caution">
    <text evidence="4">The sequence shown here is derived from an EMBL/GenBank/DDBJ whole genome shotgun (WGS) entry which is preliminary data.</text>
</comment>
<evidence type="ECO:0000313" key="5">
    <source>
        <dbReference type="Proteomes" id="UP000749559"/>
    </source>
</evidence>
<feature type="region of interest" description="Disordered" evidence="1">
    <location>
        <begin position="410"/>
        <end position="440"/>
    </location>
</feature>
<reference evidence="4" key="1">
    <citation type="submission" date="2022-03" db="EMBL/GenBank/DDBJ databases">
        <authorList>
            <person name="Martin C."/>
        </authorList>
    </citation>
    <scope>NUCLEOTIDE SEQUENCE</scope>
</reference>
<dbReference type="OrthoDB" id="6099413at2759"/>
<keyword evidence="2" id="KW-1133">Transmembrane helix</keyword>
<dbReference type="GO" id="GO:0031012">
    <property type="term" value="C:extracellular matrix"/>
    <property type="evidence" value="ECO:0007669"/>
    <property type="project" value="TreeGrafter"/>
</dbReference>
<dbReference type="PANTHER" id="PTHR24373">
    <property type="entry name" value="SLIT RELATED LEUCINE-RICH REPEAT NEURONAL PROTEIN"/>
    <property type="match status" value="1"/>
</dbReference>
<keyword evidence="3" id="KW-0732">Signal</keyword>
<dbReference type="SUPFAM" id="SSF52058">
    <property type="entry name" value="L domain-like"/>
    <property type="match status" value="1"/>
</dbReference>
<keyword evidence="2" id="KW-0812">Transmembrane</keyword>
<keyword evidence="2" id="KW-0472">Membrane</keyword>
<dbReference type="PANTHER" id="PTHR24373:SF370">
    <property type="entry name" value="FISH-LIPS, ISOFORM E"/>
    <property type="match status" value="1"/>
</dbReference>
<sequence>MMSLKGLIIVFMTITQSSDGIHSGKEPGCIPPDGCQFQMLEGAPTVTCNNIGLETIPACLPGNYPPRHLLINENNITQITSIIYDTLEELYLESNNAIVVVSEAFRHLSKLKLLSLKYNLIRDIQRHTFIGLTSLEKLYLTGNSMRILPEQAFYYGYLPLLNILDLSNNSISDIGDTSFQYLRNLSKLNLRNNNLASVPLFENAALDLDDLNLGDNKIEQVPHDGFKTLTYLKILSLDGNMLTDLPHSAFWSLKHLNVIHLENNQLRLLWYNLFHVPWETLQEVYLHSNNIDVIHPHLLPWRQLKVITLERNPWECTCHATWMWSIEAVINNSTSIICKTPTDVHGQNFKYLNEETLHCPHSAVSIIGIVLGVLLAIGLLIILGYILFRCIRRKQPAHSIMPKTTTSIYRRMGGKRGNHRNSQQLPVSNQTIQDASDDEL</sequence>
<feature type="signal peptide" evidence="3">
    <location>
        <begin position="1"/>
        <end position="20"/>
    </location>
</feature>
<dbReference type="Gene3D" id="3.80.10.10">
    <property type="entry name" value="Ribonuclease Inhibitor"/>
    <property type="match status" value="2"/>
</dbReference>
<dbReference type="EMBL" id="CAIIXF020000009">
    <property type="protein sequence ID" value="CAH1794413.1"/>
    <property type="molecule type" value="Genomic_DNA"/>
</dbReference>
<evidence type="ECO:0000256" key="2">
    <source>
        <dbReference type="SAM" id="Phobius"/>
    </source>
</evidence>
<protein>
    <submittedName>
        <fullName evidence="4">Uncharacterized protein</fullName>
    </submittedName>
</protein>
<dbReference type="Pfam" id="PF13855">
    <property type="entry name" value="LRR_8"/>
    <property type="match status" value="3"/>
</dbReference>
<feature type="compositionally biased region" description="Polar residues" evidence="1">
    <location>
        <begin position="420"/>
        <end position="434"/>
    </location>
</feature>